<protein>
    <submittedName>
        <fullName evidence="8">Tannase/feruloyl esterase family alpha/beta hydrolase</fullName>
    </submittedName>
</protein>
<dbReference type="InterPro" id="IPR029058">
    <property type="entry name" value="AB_hydrolase_fold"/>
</dbReference>
<evidence type="ECO:0000256" key="6">
    <source>
        <dbReference type="ARBA" id="ARBA00022837"/>
    </source>
</evidence>
<gene>
    <name evidence="8" type="ORF">EOE48_18595</name>
</gene>
<dbReference type="Pfam" id="PF07519">
    <property type="entry name" value="Tannase"/>
    <property type="match status" value="1"/>
</dbReference>
<evidence type="ECO:0000256" key="3">
    <source>
        <dbReference type="ARBA" id="ARBA00022723"/>
    </source>
</evidence>
<evidence type="ECO:0000256" key="4">
    <source>
        <dbReference type="ARBA" id="ARBA00022729"/>
    </source>
</evidence>
<dbReference type="GO" id="GO:0052689">
    <property type="term" value="F:carboxylic ester hydrolase activity"/>
    <property type="evidence" value="ECO:0007669"/>
    <property type="project" value="UniProtKB-KW"/>
</dbReference>
<dbReference type="AlphaFoldDB" id="A0A437P0V5"/>
<keyword evidence="5 8" id="KW-0378">Hydrolase</keyword>
<dbReference type="OrthoDB" id="7197884at2"/>
<name>A0A437P0V5_9HYPH</name>
<evidence type="ECO:0000256" key="2">
    <source>
        <dbReference type="ARBA" id="ARBA00022487"/>
    </source>
</evidence>
<dbReference type="Gene3D" id="3.40.50.1820">
    <property type="entry name" value="alpha/beta hydrolase"/>
    <property type="match status" value="1"/>
</dbReference>
<comment type="similarity">
    <text evidence="1">Belongs to the tannase family.</text>
</comment>
<dbReference type="InterPro" id="IPR011118">
    <property type="entry name" value="Tannase/feruloyl_esterase"/>
</dbReference>
<dbReference type="EMBL" id="SACP01000019">
    <property type="protein sequence ID" value="RVU15855.1"/>
    <property type="molecule type" value="Genomic_DNA"/>
</dbReference>
<evidence type="ECO:0000313" key="8">
    <source>
        <dbReference type="EMBL" id="RVU15855.1"/>
    </source>
</evidence>
<keyword evidence="9" id="KW-1185">Reference proteome</keyword>
<organism evidence="8 9">
    <name type="scientific">Methylobacterium oryzihabitans</name>
    <dbReference type="NCBI Taxonomy" id="2499852"/>
    <lineage>
        <taxon>Bacteria</taxon>
        <taxon>Pseudomonadati</taxon>
        <taxon>Pseudomonadota</taxon>
        <taxon>Alphaproteobacteria</taxon>
        <taxon>Hyphomicrobiales</taxon>
        <taxon>Methylobacteriaceae</taxon>
        <taxon>Methylobacterium</taxon>
    </lineage>
</organism>
<evidence type="ECO:0000313" key="9">
    <source>
        <dbReference type="Proteomes" id="UP000286997"/>
    </source>
</evidence>
<dbReference type="GO" id="GO:0046872">
    <property type="term" value="F:metal ion binding"/>
    <property type="evidence" value="ECO:0007669"/>
    <property type="project" value="UniProtKB-KW"/>
</dbReference>
<reference evidence="8 9" key="1">
    <citation type="submission" date="2019-01" db="EMBL/GenBank/DDBJ databases">
        <authorList>
            <person name="Chen W.-M."/>
        </authorList>
    </citation>
    <scope>NUCLEOTIDE SEQUENCE [LARGE SCALE GENOMIC DNA]</scope>
    <source>
        <strain evidence="8 9">TER-1</strain>
    </source>
</reference>
<keyword evidence="2" id="KW-0719">Serine esterase</keyword>
<comment type="caution">
    <text evidence="8">The sequence shown here is derived from an EMBL/GenBank/DDBJ whole genome shotgun (WGS) entry which is preliminary data.</text>
</comment>
<evidence type="ECO:0000256" key="5">
    <source>
        <dbReference type="ARBA" id="ARBA00022801"/>
    </source>
</evidence>
<proteinExistence type="inferred from homology"/>
<dbReference type="PANTHER" id="PTHR33938">
    <property type="entry name" value="FERULOYL ESTERASE B-RELATED"/>
    <property type="match status" value="1"/>
</dbReference>
<keyword evidence="4" id="KW-0732">Signal</keyword>
<dbReference type="Proteomes" id="UP000286997">
    <property type="component" value="Unassembled WGS sequence"/>
</dbReference>
<sequence length="479" mass="50218">MPASGDLPAHCRVLGTVRPAISFELRLPLEDWNGKLYATGCGGFCGTLDSDRPGFTNAMNYGLRRRYAAVTMDSGHWGTSSVDGRWAASDLVARMDWGQRAVTETARVAKVLVKGFYGRPEGKAYFAGCSTGGRMAAMEALKYPGDFDGIVAGAPALDYTGLVATAFAWTAKANLAPDGQPILSSAKVKRVAEAVAAACARPEDKPFGLVADPARCGFKPASLRCTGPDGPDCLTEAQAGVLDKWYAGPSDRTGRPLYPGGIPLGSEVHWPRWLTGLGNAPPVLPLFARDFLRYMAFWPAAGPAYRVADYDLDADPPRLAPQAETYNAATYDPAAGTVRLAGDLGAFRRAGGKLVLYHGLADPLVTPGMTVAFHDALARQAGGQAALAGTARLFLVPGMDHCGIGTDGPGIADTGIDPLTALERWVEAGEAPERLVATKTGGPNGPVLWSRPVCAHPQVARYDGSGDPAKAESFACAAP</sequence>
<accession>A0A437P0V5</accession>
<keyword evidence="7" id="KW-1015">Disulfide bond</keyword>
<keyword evidence="6" id="KW-0106">Calcium</keyword>
<evidence type="ECO:0000256" key="1">
    <source>
        <dbReference type="ARBA" id="ARBA00006249"/>
    </source>
</evidence>
<evidence type="ECO:0000256" key="7">
    <source>
        <dbReference type="ARBA" id="ARBA00023157"/>
    </source>
</evidence>
<dbReference type="PANTHER" id="PTHR33938:SF15">
    <property type="entry name" value="FERULOYL ESTERASE B-RELATED"/>
    <property type="match status" value="1"/>
</dbReference>
<dbReference type="SUPFAM" id="SSF53474">
    <property type="entry name" value="alpha/beta-Hydrolases"/>
    <property type="match status" value="1"/>
</dbReference>
<keyword evidence="3" id="KW-0479">Metal-binding</keyword>